<dbReference type="InterPro" id="IPR036723">
    <property type="entry name" value="Alpha-catenin/vinculin-like_sf"/>
</dbReference>
<evidence type="ECO:0000313" key="4">
    <source>
        <dbReference type="Proteomes" id="UP000583752"/>
    </source>
</evidence>
<dbReference type="GO" id="GO:0007155">
    <property type="term" value="P:cell adhesion"/>
    <property type="evidence" value="ECO:0007669"/>
    <property type="project" value="InterPro"/>
</dbReference>
<dbReference type="GO" id="GO:0005737">
    <property type="term" value="C:cytoplasm"/>
    <property type="evidence" value="ECO:0007669"/>
    <property type="project" value="UniProtKB-SubCell"/>
</dbReference>
<evidence type="ECO:0000313" key="3">
    <source>
        <dbReference type="EMBL" id="NML62863.1"/>
    </source>
</evidence>
<dbReference type="SUPFAM" id="SSF47220">
    <property type="entry name" value="alpha-catenin/vinculin-like"/>
    <property type="match status" value="1"/>
</dbReference>
<keyword evidence="2" id="KW-0963">Cytoplasm</keyword>
<protein>
    <submittedName>
        <fullName evidence="3">Uncharacterized protein</fullName>
    </submittedName>
</protein>
<keyword evidence="4" id="KW-1185">Reference proteome</keyword>
<comment type="subcellular location">
    <subcellularLocation>
        <location evidence="1">Cytoplasm</location>
    </subcellularLocation>
</comment>
<dbReference type="RefSeq" id="WP_169468285.1">
    <property type="nucleotide sequence ID" value="NZ_JABBGG010000011.1"/>
</dbReference>
<proteinExistence type="predicted"/>
<name>A0A848HU77_9BURK</name>
<dbReference type="EMBL" id="JABBGG010000011">
    <property type="protein sequence ID" value="NML62863.1"/>
    <property type="molecule type" value="Genomic_DNA"/>
</dbReference>
<sequence length="107" mass="12102">MLQSSEIERRFSSIQQAIGQASQTLQADSAPSQLKDCIQKLDRESSKAQQVIQSHDENRIRQCVDELESMGDEAKRVCRSQAAVTPRVTEAIMKVHDELSDLKHQLH</sequence>
<dbReference type="Proteomes" id="UP000583752">
    <property type="component" value="Unassembled WGS sequence"/>
</dbReference>
<dbReference type="AlphaFoldDB" id="A0A848HU77"/>
<dbReference type="GO" id="GO:0051015">
    <property type="term" value="F:actin filament binding"/>
    <property type="evidence" value="ECO:0007669"/>
    <property type="project" value="InterPro"/>
</dbReference>
<comment type="caution">
    <text evidence="3">The sequence shown here is derived from an EMBL/GenBank/DDBJ whole genome shotgun (WGS) entry which is preliminary data.</text>
</comment>
<evidence type="ECO:0000256" key="2">
    <source>
        <dbReference type="ARBA" id="ARBA00022490"/>
    </source>
</evidence>
<reference evidence="3 4" key="1">
    <citation type="submission" date="2020-04" db="EMBL/GenBank/DDBJ databases">
        <title>Massilia sp. RP-1-19 isolated from soil.</title>
        <authorList>
            <person name="Dahal R.H."/>
        </authorList>
    </citation>
    <scope>NUCLEOTIDE SEQUENCE [LARGE SCALE GENOMIC DNA]</scope>
    <source>
        <strain evidence="3 4">RP-1-19</strain>
    </source>
</reference>
<organism evidence="3 4">
    <name type="scientific">Massilia polaris</name>
    <dbReference type="NCBI Taxonomy" id="2728846"/>
    <lineage>
        <taxon>Bacteria</taxon>
        <taxon>Pseudomonadati</taxon>
        <taxon>Pseudomonadota</taxon>
        <taxon>Betaproteobacteria</taxon>
        <taxon>Burkholderiales</taxon>
        <taxon>Oxalobacteraceae</taxon>
        <taxon>Telluria group</taxon>
        <taxon>Massilia</taxon>
    </lineage>
</organism>
<evidence type="ECO:0000256" key="1">
    <source>
        <dbReference type="ARBA" id="ARBA00004496"/>
    </source>
</evidence>
<gene>
    <name evidence="3" type="ORF">HHL21_17620</name>
</gene>
<accession>A0A848HU77</accession>